<keyword evidence="1" id="KW-0472">Membrane</keyword>
<protein>
    <submittedName>
        <fullName evidence="2">Uncharacterized protein</fullName>
    </submittedName>
</protein>
<organism evidence="2 3">
    <name type="scientific">Oleiagrimonas citrea</name>
    <dbReference type="NCBI Taxonomy" id="1665687"/>
    <lineage>
        <taxon>Bacteria</taxon>
        <taxon>Pseudomonadati</taxon>
        <taxon>Pseudomonadota</taxon>
        <taxon>Gammaproteobacteria</taxon>
        <taxon>Lysobacterales</taxon>
        <taxon>Rhodanobacteraceae</taxon>
        <taxon>Oleiagrimonas</taxon>
    </lineage>
</organism>
<gene>
    <name evidence="2" type="ORF">HF690_05485</name>
</gene>
<accession>A0A846ZLD8</accession>
<comment type="caution">
    <text evidence="2">The sequence shown here is derived from an EMBL/GenBank/DDBJ whole genome shotgun (WGS) entry which is preliminary data.</text>
</comment>
<evidence type="ECO:0000256" key="1">
    <source>
        <dbReference type="SAM" id="Phobius"/>
    </source>
</evidence>
<reference evidence="2 3" key="1">
    <citation type="journal article" date="2017" name="Int. J. Syst. Evol. Microbiol.">
        <title>Oleiagrimonas citrea sp. nov., a marine bacterium isolated from tidal flat sediment and emended description of the genus Oleiagrimonas Fang et al. 2015 and Oleiagrimonas soli.</title>
        <authorList>
            <person name="Yang S.H."/>
            <person name="Seo H.S."/>
            <person name="Seong C.N."/>
            <person name="Kwon K.K."/>
        </authorList>
    </citation>
    <scope>NUCLEOTIDE SEQUENCE [LARGE SCALE GENOMIC DNA]</scope>
    <source>
        <strain evidence="2 3">MEBiC09124</strain>
    </source>
</reference>
<keyword evidence="1" id="KW-1133">Transmembrane helix</keyword>
<dbReference type="AlphaFoldDB" id="A0A846ZLD8"/>
<keyword evidence="1" id="KW-0812">Transmembrane</keyword>
<keyword evidence="3" id="KW-1185">Reference proteome</keyword>
<dbReference type="RefSeq" id="WP_168608734.1">
    <property type="nucleotide sequence ID" value="NZ_JAAZQD010000002.1"/>
</dbReference>
<evidence type="ECO:0000313" key="3">
    <source>
        <dbReference type="Proteomes" id="UP000541636"/>
    </source>
</evidence>
<sequence length="62" mass="7068">MEVTRLQPDHQQAFSLRRATIMAWIVFGHGMLGLLLLAPASPRRFVPRLRACALARTRPQED</sequence>
<dbReference type="Proteomes" id="UP000541636">
    <property type="component" value="Unassembled WGS sequence"/>
</dbReference>
<evidence type="ECO:0000313" key="2">
    <source>
        <dbReference type="EMBL" id="NKZ38409.1"/>
    </source>
</evidence>
<proteinExistence type="predicted"/>
<dbReference type="EMBL" id="JAAZQD010000002">
    <property type="protein sequence ID" value="NKZ38409.1"/>
    <property type="molecule type" value="Genomic_DNA"/>
</dbReference>
<feature type="transmembrane region" description="Helical" evidence="1">
    <location>
        <begin position="20"/>
        <end position="40"/>
    </location>
</feature>
<name>A0A846ZLD8_9GAMM</name>